<dbReference type="FunFam" id="3.90.180.10:FF:000016">
    <property type="entry name" value="Quinone oxidoreductase"/>
    <property type="match status" value="1"/>
</dbReference>
<evidence type="ECO:0000256" key="7">
    <source>
        <dbReference type="ARBA" id="ARBA00022990"/>
    </source>
</evidence>
<dbReference type="GO" id="GO:0003960">
    <property type="term" value="F:quinone reductase (NADPH) activity"/>
    <property type="evidence" value="ECO:0007669"/>
    <property type="project" value="TreeGrafter"/>
</dbReference>
<dbReference type="GO" id="GO:0070402">
    <property type="term" value="F:NADPH binding"/>
    <property type="evidence" value="ECO:0007669"/>
    <property type="project" value="TreeGrafter"/>
</dbReference>
<evidence type="ECO:0000259" key="8">
    <source>
        <dbReference type="SMART" id="SM00829"/>
    </source>
</evidence>
<dbReference type="SUPFAM" id="SSF51735">
    <property type="entry name" value="NAD(P)-binding Rossmann-fold domains"/>
    <property type="match status" value="1"/>
</dbReference>
<dbReference type="InterPro" id="IPR011032">
    <property type="entry name" value="GroES-like_sf"/>
</dbReference>
<comment type="similarity">
    <text evidence="2">Belongs to the zinc-containing alcohol dehydrogenase family. Quinone oxidoreductase subfamily.</text>
</comment>
<gene>
    <name evidence="9" type="ORF">NHX12_005032</name>
</gene>
<reference evidence="9" key="1">
    <citation type="submission" date="2022-07" db="EMBL/GenBank/DDBJ databases">
        <title>Chromosome-level genome of Muraenolepis orangiensis.</title>
        <authorList>
            <person name="Kim J."/>
        </authorList>
    </citation>
    <scope>NUCLEOTIDE SEQUENCE</scope>
    <source>
        <strain evidence="9">KU_S4_2022</strain>
        <tissue evidence="9">Muscle</tissue>
    </source>
</reference>
<dbReference type="PANTHER" id="PTHR44154:SF1">
    <property type="entry name" value="QUINONE OXIDOREDUCTASE"/>
    <property type="match status" value="1"/>
</dbReference>
<organism evidence="9 10">
    <name type="scientific">Muraenolepis orangiensis</name>
    <name type="common">Patagonian moray cod</name>
    <dbReference type="NCBI Taxonomy" id="630683"/>
    <lineage>
        <taxon>Eukaryota</taxon>
        <taxon>Metazoa</taxon>
        <taxon>Chordata</taxon>
        <taxon>Craniata</taxon>
        <taxon>Vertebrata</taxon>
        <taxon>Euteleostomi</taxon>
        <taxon>Actinopterygii</taxon>
        <taxon>Neopterygii</taxon>
        <taxon>Teleostei</taxon>
        <taxon>Neoteleostei</taxon>
        <taxon>Acanthomorphata</taxon>
        <taxon>Zeiogadaria</taxon>
        <taxon>Gadariae</taxon>
        <taxon>Gadiformes</taxon>
        <taxon>Muraenolepidoidei</taxon>
        <taxon>Muraenolepididae</taxon>
        <taxon>Muraenolepis</taxon>
    </lineage>
</organism>
<dbReference type="PROSITE" id="PS01162">
    <property type="entry name" value="QOR_ZETA_CRYSTAL"/>
    <property type="match status" value="1"/>
</dbReference>
<evidence type="ECO:0000256" key="6">
    <source>
        <dbReference type="ARBA" id="ARBA00022884"/>
    </source>
</evidence>
<dbReference type="InterPro" id="IPR013149">
    <property type="entry name" value="ADH-like_C"/>
</dbReference>
<dbReference type="Gene3D" id="3.40.50.720">
    <property type="entry name" value="NAD(P)-binding Rossmann-like Domain"/>
    <property type="match status" value="1"/>
</dbReference>
<keyword evidence="7" id="KW-0007">Acetylation</keyword>
<dbReference type="GO" id="GO:0008270">
    <property type="term" value="F:zinc ion binding"/>
    <property type="evidence" value="ECO:0007669"/>
    <property type="project" value="InterPro"/>
</dbReference>
<dbReference type="AlphaFoldDB" id="A0A9Q0DTU3"/>
<dbReference type="InterPro" id="IPR002364">
    <property type="entry name" value="Quin_OxRdtase/zeta-crystal_CS"/>
</dbReference>
<dbReference type="GO" id="GO:0005829">
    <property type="term" value="C:cytosol"/>
    <property type="evidence" value="ECO:0007669"/>
    <property type="project" value="TreeGrafter"/>
</dbReference>
<evidence type="ECO:0000313" key="10">
    <source>
        <dbReference type="Proteomes" id="UP001148018"/>
    </source>
</evidence>
<dbReference type="GO" id="GO:0003730">
    <property type="term" value="F:mRNA 3'-UTR binding"/>
    <property type="evidence" value="ECO:0007669"/>
    <property type="project" value="TreeGrafter"/>
</dbReference>
<keyword evidence="4" id="KW-0963">Cytoplasm</keyword>
<evidence type="ECO:0000256" key="4">
    <source>
        <dbReference type="ARBA" id="ARBA00022490"/>
    </source>
</evidence>
<dbReference type="CDD" id="cd08253">
    <property type="entry name" value="zeta_crystallin"/>
    <property type="match status" value="1"/>
</dbReference>
<dbReference type="EMBL" id="JANIIK010000111">
    <property type="protein sequence ID" value="KAJ3595729.1"/>
    <property type="molecule type" value="Genomic_DNA"/>
</dbReference>
<dbReference type="PANTHER" id="PTHR44154">
    <property type="entry name" value="QUINONE OXIDOREDUCTASE"/>
    <property type="match status" value="1"/>
</dbReference>
<evidence type="ECO:0000256" key="5">
    <source>
        <dbReference type="ARBA" id="ARBA00022857"/>
    </source>
</evidence>
<name>A0A9Q0DTU3_9TELE</name>
<dbReference type="Pfam" id="PF00107">
    <property type="entry name" value="ADH_zinc_N"/>
    <property type="match status" value="1"/>
</dbReference>
<feature type="domain" description="Enoyl reductase (ER)" evidence="8">
    <location>
        <begin position="16"/>
        <end position="324"/>
    </location>
</feature>
<evidence type="ECO:0000256" key="1">
    <source>
        <dbReference type="ARBA" id="ARBA00004496"/>
    </source>
</evidence>
<evidence type="ECO:0000256" key="3">
    <source>
        <dbReference type="ARBA" id="ARBA00011881"/>
    </source>
</evidence>
<evidence type="ECO:0000313" key="9">
    <source>
        <dbReference type="EMBL" id="KAJ3595729.1"/>
    </source>
</evidence>
<dbReference type="Gene3D" id="3.90.180.10">
    <property type="entry name" value="Medium-chain alcohol dehydrogenases, catalytic domain"/>
    <property type="match status" value="1"/>
</dbReference>
<protein>
    <recommendedName>
        <fullName evidence="8">Enoyl reductase (ER) domain-containing protein</fullName>
    </recommendedName>
</protein>
<dbReference type="InterPro" id="IPR036291">
    <property type="entry name" value="NAD(P)-bd_dom_sf"/>
</dbReference>
<dbReference type="OrthoDB" id="3941538at2759"/>
<dbReference type="SMART" id="SM00829">
    <property type="entry name" value="PKS_ER"/>
    <property type="match status" value="1"/>
</dbReference>
<comment type="caution">
    <text evidence="9">The sequence shown here is derived from an EMBL/GenBank/DDBJ whole genome shotgun (WGS) entry which is preliminary data.</text>
</comment>
<dbReference type="InterPro" id="IPR051603">
    <property type="entry name" value="Zinc-ADH_QOR/CCCR"/>
</dbReference>
<dbReference type="Pfam" id="PF08240">
    <property type="entry name" value="ADH_N"/>
    <property type="match status" value="1"/>
</dbReference>
<dbReference type="Proteomes" id="UP001148018">
    <property type="component" value="Unassembled WGS sequence"/>
</dbReference>
<accession>A0A9Q0DTU3</accession>
<keyword evidence="5" id="KW-0521">NADP</keyword>
<comment type="subcellular location">
    <subcellularLocation>
        <location evidence="1">Cytoplasm</location>
    </subcellularLocation>
</comment>
<evidence type="ECO:0000256" key="2">
    <source>
        <dbReference type="ARBA" id="ARBA00010371"/>
    </source>
</evidence>
<sequence>MSASGVMRAVRVSEFGGPAVLKLLSDVPVPRPGKRQVLIRVRACGVNPVETYIRSGSFARRPDLPYTPGSDVAGEVQEVGEEVTSFKGGERVFTTATDSGGYAEFTLAGEESVFSLPAGMSPEEGASLGVPYCTAYRALVTKAQAKAGETVLIHGASGGVGIAACQLGRSLGLRVLGTAGTTEGLDLVLQQGAHLVFNHREDDYTHKILEATGGVDIIVEMLANVNLGRDLQVLTRGGRVAVVGSRGSVEINPRDIMAQESSIMGVALFFATPEERKECMSALSRGMEGGWLRPSVGRRYPLNMAAQAHQDIMEGPGARGKIVLTM</sequence>
<dbReference type="FunFam" id="3.40.50.720:FF:000244">
    <property type="entry name" value="quinone oxidoreductase"/>
    <property type="match status" value="1"/>
</dbReference>
<dbReference type="InterPro" id="IPR013154">
    <property type="entry name" value="ADH-like_N"/>
</dbReference>
<proteinExistence type="inferred from homology"/>
<comment type="subunit">
    <text evidence="3">Homotetramer.</text>
</comment>
<keyword evidence="6" id="KW-0694">RNA-binding</keyword>
<keyword evidence="10" id="KW-1185">Reference proteome</keyword>
<dbReference type="InterPro" id="IPR020843">
    <property type="entry name" value="ER"/>
</dbReference>
<dbReference type="SUPFAM" id="SSF50129">
    <property type="entry name" value="GroES-like"/>
    <property type="match status" value="1"/>
</dbReference>